<dbReference type="Pfam" id="PF04295">
    <property type="entry name" value="GD_AH_second"/>
    <property type="match status" value="1"/>
</dbReference>
<dbReference type="PANTHER" id="PTHR30536:SF5">
    <property type="entry name" value="ALTRONATE DEHYDRATASE"/>
    <property type="match status" value="1"/>
</dbReference>
<dbReference type="PANTHER" id="PTHR30536">
    <property type="entry name" value="ALTRONATE/GALACTARATE DEHYDRATASE"/>
    <property type="match status" value="1"/>
</dbReference>
<dbReference type="InterPro" id="IPR007392">
    <property type="entry name" value="GD_AH_second"/>
</dbReference>
<accession>A0A1X1CNS3</accession>
<dbReference type="InterPro" id="IPR044144">
    <property type="entry name" value="SAF_UxaA/GarD"/>
</dbReference>
<evidence type="ECO:0000256" key="1">
    <source>
        <dbReference type="ARBA" id="ARBA00010986"/>
    </source>
</evidence>
<evidence type="ECO:0000313" key="5">
    <source>
        <dbReference type="Proteomes" id="UP000193558"/>
    </source>
</evidence>
<dbReference type="OrthoDB" id="9804574at2"/>
<comment type="caution">
    <text evidence="4">The sequence shown here is derived from an EMBL/GenBank/DDBJ whole genome shotgun (WGS) entry which is preliminary data.</text>
</comment>
<dbReference type="RefSeq" id="WP_084937935.1">
    <property type="nucleotide sequence ID" value="NZ_MLFR01000040.1"/>
</dbReference>
<dbReference type="Pfam" id="PF20629">
    <property type="entry name" value="GD_AH_C"/>
    <property type="match status" value="1"/>
</dbReference>
<dbReference type="SMART" id="SM00858">
    <property type="entry name" value="SAF"/>
    <property type="match status" value="1"/>
</dbReference>
<name>A0A1X1CNS3_9GAMM</name>
<feature type="domain" description="SAF" evidence="3">
    <location>
        <begin position="11"/>
        <end position="82"/>
    </location>
</feature>
<dbReference type="Pfam" id="PF08666">
    <property type="entry name" value="SAF"/>
    <property type="match status" value="1"/>
</dbReference>
<dbReference type="CDD" id="cd11613">
    <property type="entry name" value="SAF_AH_GD"/>
    <property type="match status" value="1"/>
</dbReference>
<reference evidence="4 5" key="1">
    <citation type="journal article" date="2017" name="Antonie Van Leeuwenhoek">
        <title>Phylogenomic resolution of the bacterial genus Pantoea and its relationship with Erwinia and Tatumella.</title>
        <authorList>
            <person name="Palmer M."/>
            <person name="Steenkamp E.T."/>
            <person name="Coetzee M.P."/>
            <person name="Chan W.Y."/>
            <person name="van Zyl E."/>
            <person name="De Maayer P."/>
            <person name="Coutinho T.A."/>
            <person name="Blom J."/>
            <person name="Smits T.H."/>
            <person name="Duffy B."/>
            <person name="Venter S.N."/>
        </authorList>
    </citation>
    <scope>NUCLEOTIDE SEQUENCE [LARGE SCALE GENOMIC DNA]</scope>
    <source>
        <strain evidence="4 5">LMG 26275</strain>
    </source>
</reference>
<evidence type="ECO:0000313" key="4">
    <source>
        <dbReference type="EMBL" id="ORM66065.1"/>
    </source>
</evidence>
<dbReference type="InterPro" id="IPR052172">
    <property type="entry name" value="UxaA_altronate/galactarate_dh"/>
</dbReference>
<sequence>MQDAIRIHSRDNVAVALRDLPAEAKVEVAGQAITLQQEVGRGHKFALTPLVIDALVIKYGLPIAHATRPIAMGEIIHSSNARTNLSDVDEYDYQPEFLDIPPQAGDREVQIYRRASGEVGIRNELWILPTVGCVNGIARQILSRFLKETNDAQGIDGVHLFSHPFGCSQLGQDHENTRTMLQNMVRHPNAGAVLVIGLGCENNQVDVFRDTLGGFDSDRVQFMECQKQDDEVEAGLERLHALYDVMRQDQRQPGKLSELKFGLECGGSDGFSGITANPMLGCFSDQMIANGGTTVLTEVPEMFGAERILMSRCRDEQTFDKTVAMINDFKRYFIDHQQPIYENPSPGNKAGGITTLEEKSLGCTQKAGQSQVVDVLKYGERLMTPGLNLLSAPGNDAVATSALAGAGCHMVLFTTGRGTPYGGFVPTVKIATNTPLAEKKPHWIDFNAGRLIDGMSMPEMLEDFVDMIVAIANGQPARNEANDFRELAIFKSGVTL</sequence>
<protein>
    <submittedName>
        <fullName evidence="4">Altronate hydrolase</fullName>
    </submittedName>
</protein>
<organism evidence="4 5">
    <name type="scientific">Pantoea rwandensis</name>
    <dbReference type="NCBI Taxonomy" id="1076550"/>
    <lineage>
        <taxon>Bacteria</taxon>
        <taxon>Pseudomonadati</taxon>
        <taxon>Pseudomonadota</taxon>
        <taxon>Gammaproteobacteria</taxon>
        <taxon>Enterobacterales</taxon>
        <taxon>Erwiniaceae</taxon>
        <taxon>Pantoea</taxon>
    </lineage>
</organism>
<gene>
    <name evidence="4" type="ORF">HA51_24270</name>
</gene>
<dbReference type="Proteomes" id="UP000193558">
    <property type="component" value="Unassembled WGS sequence"/>
</dbReference>
<dbReference type="AlphaFoldDB" id="A0A1X1CNS3"/>
<dbReference type="EMBL" id="MLFR01000040">
    <property type="protein sequence ID" value="ORM66065.1"/>
    <property type="molecule type" value="Genomic_DNA"/>
</dbReference>
<dbReference type="InterPro" id="IPR013974">
    <property type="entry name" value="SAF"/>
</dbReference>
<evidence type="ECO:0000259" key="3">
    <source>
        <dbReference type="SMART" id="SM00858"/>
    </source>
</evidence>
<dbReference type="InterPro" id="IPR048332">
    <property type="entry name" value="GD_AH_C"/>
</dbReference>
<dbReference type="GO" id="GO:0016787">
    <property type="term" value="F:hydrolase activity"/>
    <property type="evidence" value="ECO:0007669"/>
    <property type="project" value="UniProtKB-KW"/>
</dbReference>
<keyword evidence="2" id="KW-0456">Lyase</keyword>
<keyword evidence="4" id="KW-0378">Hydrolase</keyword>
<dbReference type="Gene3D" id="2.30.130.110">
    <property type="match status" value="1"/>
</dbReference>
<dbReference type="GO" id="GO:0016829">
    <property type="term" value="F:lyase activity"/>
    <property type="evidence" value="ECO:0007669"/>
    <property type="project" value="UniProtKB-KW"/>
</dbReference>
<dbReference type="GO" id="GO:0019698">
    <property type="term" value="P:D-galacturonate catabolic process"/>
    <property type="evidence" value="ECO:0007669"/>
    <property type="project" value="TreeGrafter"/>
</dbReference>
<comment type="similarity">
    <text evidence="1">Belongs to the UxaA family.</text>
</comment>
<evidence type="ECO:0000256" key="2">
    <source>
        <dbReference type="ARBA" id="ARBA00023239"/>
    </source>
</evidence>
<dbReference type="STRING" id="1076550.LH22_04955"/>
<dbReference type="eggNOG" id="COG2721">
    <property type="taxonomic scope" value="Bacteria"/>
</dbReference>
<proteinExistence type="inferred from homology"/>